<organism evidence="1 2">
    <name type="scientific">Hepatospora eriocheir</name>
    <dbReference type="NCBI Taxonomy" id="1081669"/>
    <lineage>
        <taxon>Eukaryota</taxon>
        <taxon>Fungi</taxon>
        <taxon>Fungi incertae sedis</taxon>
        <taxon>Microsporidia</taxon>
        <taxon>Hepatosporidae</taxon>
        <taxon>Hepatospora</taxon>
    </lineage>
</organism>
<proteinExistence type="predicted"/>
<evidence type="ECO:0000313" key="2">
    <source>
        <dbReference type="Proteomes" id="UP000192356"/>
    </source>
</evidence>
<reference evidence="1 2" key="1">
    <citation type="journal article" date="2017" name="Environ. Microbiol.">
        <title>Decay of the glycolytic pathway and adaptation to intranuclear parasitism within Enterocytozoonidae microsporidia.</title>
        <authorList>
            <person name="Wiredu Boakye D."/>
            <person name="Jaroenlak P."/>
            <person name="Prachumwat A."/>
            <person name="Williams T.A."/>
            <person name="Bateman K.S."/>
            <person name="Itsathitphaisarn O."/>
            <person name="Sritunyalucksana K."/>
            <person name="Paszkiewicz K.H."/>
            <person name="Moore K.A."/>
            <person name="Stentiford G.D."/>
            <person name="Williams B.A."/>
        </authorList>
    </citation>
    <scope>NUCLEOTIDE SEQUENCE [LARGE SCALE GENOMIC DNA]</scope>
    <source>
        <strain evidence="1 2">GB1</strain>
    </source>
</reference>
<evidence type="ECO:0000313" key="1">
    <source>
        <dbReference type="EMBL" id="ORD95783.1"/>
    </source>
</evidence>
<name>A0A1X0Q7Q3_9MICR</name>
<dbReference type="Proteomes" id="UP000192356">
    <property type="component" value="Unassembled WGS sequence"/>
</dbReference>
<comment type="caution">
    <text evidence="1">The sequence shown here is derived from an EMBL/GenBank/DDBJ whole genome shotgun (WGS) entry which is preliminary data.</text>
</comment>
<protein>
    <submittedName>
        <fullName evidence="1">Uncharacterized protein</fullName>
    </submittedName>
</protein>
<dbReference type="EMBL" id="LVKB01000184">
    <property type="protein sequence ID" value="ORD95783.1"/>
    <property type="molecule type" value="Genomic_DNA"/>
</dbReference>
<keyword evidence="2" id="KW-1185">Reference proteome</keyword>
<accession>A0A1X0Q7Q3</accession>
<sequence length="155" mass="18233">MESTESKYQRLLKLLSEIKTNSKKLDSDICFLEVINDRLECLLKSFDAYGMHNVTTTEESIETNEIENEDNRKRIKMKKEYTDEMMSQLCKDAHLEMHYSTTLKIVKLFSKSHPLTAKEIESETNESMFDILTVLNMLTRAGVLHKKDLEYWLIE</sequence>
<dbReference type="VEuPathDB" id="MicrosporidiaDB:HERIO_2223"/>
<dbReference type="AlphaFoldDB" id="A0A1X0Q7Q3"/>
<dbReference type="VEuPathDB" id="MicrosporidiaDB:A0H76_899"/>
<gene>
    <name evidence="1" type="ORF">HERIO_2223</name>
</gene>